<evidence type="ECO:0000313" key="2">
    <source>
        <dbReference type="EMBL" id="PON62132.1"/>
    </source>
</evidence>
<sequence length="77" mass="8391">MHTGSPLTRSRKSRRQAQRTSAMSNVVSMLGNDTSLLPAPKKPALSTYMSLADVDSSRRLDKKPSRFSITISALGAR</sequence>
<dbReference type="AlphaFoldDB" id="A0A2P5CM68"/>
<gene>
    <name evidence="2" type="ORF">TorRG33x02_280160</name>
</gene>
<feature type="non-terminal residue" evidence="2">
    <location>
        <position position="1"/>
    </location>
</feature>
<evidence type="ECO:0000313" key="3">
    <source>
        <dbReference type="Proteomes" id="UP000237000"/>
    </source>
</evidence>
<feature type="region of interest" description="Disordered" evidence="1">
    <location>
        <begin position="1"/>
        <end position="25"/>
    </location>
</feature>
<proteinExistence type="predicted"/>
<dbReference type="Proteomes" id="UP000237000">
    <property type="component" value="Unassembled WGS sequence"/>
</dbReference>
<comment type="caution">
    <text evidence="2">The sequence shown here is derived from an EMBL/GenBank/DDBJ whole genome shotgun (WGS) entry which is preliminary data.</text>
</comment>
<keyword evidence="3" id="KW-1185">Reference proteome</keyword>
<dbReference type="EMBL" id="JXTC01000350">
    <property type="protein sequence ID" value="PON62132.1"/>
    <property type="molecule type" value="Genomic_DNA"/>
</dbReference>
<protein>
    <submittedName>
        <fullName evidence="2">Uncharacterized protein</fullName>
    </submittedName>
</protein>
<name>A0A2P5CM68_TREOI</name>
<reference evidence="3" key="1">
    <citation type="submission" date="2016-06" db="EMBL/GenBank/DDBJ databases">
        <title>Parallel loss of symbiosis genes in relatives of nitrogen-fixing non-legume Parasponia.</title>
        <authorList>
            <person name="Van Velzen R."/>
            <person name="Holmer R."/>
            <person name="Bu F."/>
            <person name="Rutten L."/>
            <person name="Van Zeijl A."/>
            <person name="Liu W."/>
            <person name="Santuari L."/>
            <person name="Cao Q."/>
            <person name="Sharma T."/>
            <person name="Shen D."/>
            <person name="Roswanjaya Y."/>
            <person name="Wardhani T."/>
            <person name="Kalhor M.S."/>
            <person name="Jansen J."/>
            <person name="Van den Hoogen J."/>
            <person name="Gungor B."/>
            <person name="Hartog M."/>
            <person name="Hontelez J."/>
            <person name="Verver J."/>
            <person name="Yang W.-C."/>
            <person name="Schijlen E."/>
            <person name="Repin R."/>
            <person name="Schilthuizen M."/>
            <person name="Schranz E."/>
            <person name="Heidstra R."/>
            <person name="Miyata K."/>
            <person name="Fedorova E."/>
            <person name="Kohlen W."/>
            <person name="Bisseling T."/>
            <person name="Smit S."/>
            <person name="Geurts R."/>
        </authorList>
    </citation>
    <scope>NUCLEOTIDE SEQUENCE [LARGE SCALE GENOMIC DNA]</scope>
    <source>
        <strain evidence="3">cv. RG33-2</strain>
    </source>
</reference>
<organism evidence="2 3">
    <name type="scientific">Trema orientale</name>
    <name type="common">Charcoal tree</name>
    <name type="synonym">Celtis orientalis</name>
    <dbReference type="NCBI Taxonomy" id="63057"/>
    <lineage>
        <taxon>Eukaryota</taxon>
        <taxon>Viridiplantae</taxon>
        <taxon>Streptophyta</taxon>
        <taxon>Embryophyta</taxon>
        <taxon>Tracheophyta</taxon>
        <taxon>Spermatophyta</taxon>
        <taxon>Magnoliopsida</taxon>
        <taxon>eudicotyledons</taxon>
        <taxon>Gunneridae</taxon>
        <taxon>Pentapetalae</taxon>
        <taxon>rosids</taxon>
        <taxon>fabids</taxon>
        <taxon>Rosales</taxon>
        <taxon>Cannabaceae</taxon>
        <taxon>Trema</taxon>
    </lineage>
</organism>
<accession>A0A2P5CM68</accession>
<dbReference type="InParanoid" id="A0A2P5CM68"/>
<evidence type="ECO:0000256" key="1">
    <source>
        <dbReference type="SAM" id="MobiDB-lite"/>
    </source>
</evidence>